<protein>
    <submittedName>
        <fullName evidence="2">Uncharacterized protein</fullName>
    </submittedName>
</protein>
<proteinExistence type="predicted"/>
<evidence type="ECO:0000313" key="3">
    <source>
        <dbReference type="Proteomes" id="UP000532311"/>
    </source>
</evidence>
<feature type="region of interest" description="Disordered" evidence="1">
    <location>
        <begin position="1"/>
        <end position="44"/>
    </location>
</feature>
<comment type="caution">
    <text evidence="2">The sequence shown here is derived from an EMBL/GenBank/DDBJ whole genome shotgun (WGS) entry which is preliminary data.</text>
</comment>
<dbReference type="AlphaFoldDB" id="A0A8H6DKG6"/>
<sequence>MDKRRRDSNSPSSKSGREKRARESSPAVAAPVEKGRQHVSPIRTETSSDVFQALKSSCKWLHFLGPDIPPGNEHPFYDISGWKTFVDTMANDINEENSDMYDGHLNLFIACAHVFRCSPITLLSPRRGLCYDIPAADKTPVDGTTSLWSQTPIRLLTQILTHPILRSNKDHLATILQYAVILRTDDRRPWIMALQHPTPGGPLADLQKRIKATKTVDGLLTRSVKDLHSFARMANGFREASVLSDLMLSLQHTIERPATPENGTRNHLDVPLYHATAADIESVNCAINNPELNGIYTLPTTDKCYGLFLENTEESDDELDFDQLADFYRRAWHSEFQRIDDSIWDGINVETKLAQID</sequence>
<dbReference type="Proteomes" id="UP000532311">
    <property type="component" value="Unassembled WGS sequence"/>
</dbReference>
<evidence type="ECO:0000256" key="1">
    <source>
        <dbReference type="SAM" id="MobiDB-lite"/>
    </source>
</evidence>
<keyword evidence="3" id="KW-1185">Reference proteome</keyword>
<name>A0A8H6DKG6_9HYPO</name>
<accession>A0A8H6DKG6</accession>
<gene>
    <name evidence="2" type="ORF">FGLOB1_1662</name>
</gene>
<evidence type="ECO:0000313" key="2">
    <source>
        <dbReference type="EMBL" id="KAF5718362.1"/>
    </source>
</evidence>
<dbReference type="EMBL" id="JAAQPF010000054">
    <property type="protein sequence ID" value="KAF5718362.1"/>
    <property type="molecule type" value="Genomic_DNA"/>
</dbReference>
<organism evidence="2 3">
    <name type="scientific">Fusarium globosum</name>
    <dbReference type="NCBI Taxonomy" id="78864"/>
    <lineage>
        <taxon>Eukaryota</taxon>
        <taxon>Fungi</taxon>
        <taxon>Dikarya</taxon>
        <taxon>Ascomycota</taxon>
        <taxon>Pezizomycotina</taxon>
        <taxon>Sordariomycetes</taxon>
        <taxon>Hypocreomycetidae</taxon>
        <taxon>Hypocreales</taxon>
        <taxon>Nectriaceae</taxon>
        <taxon>Fusarium</taxon>
        <taxon>Fusarium fujikuroi species complex</taxon>
    </lineage>
</organism>
<reference evidence="2 3" key="1">
    <citation type="submission" date="2020-05" db="EMBL/GenBank/DDBJ databases">
        <title>Identification and distribution of gene clusters putatively required for synthesis of sphingolipid metabolism inhibitors in phylogenetically diverse species of the filamentous fungus Fusarium.</title>
        <authorList>
            <person name="Kim H.-S."/>
            <person name="Busman M."/>
            <person name="Brown D.W."/>
            <person name="Divon H."/>
            <person name="Uhlig S."/>
            <person name="Proctor R.H."/>
        </authorList>
    </citation>
    <scope>NUCLEOTIDE SEQUENCE [LARGE SCALE GENOMIC DNA]</scope>
    <source>
        <strain evidence="2 3">NRRL 26131</strain>
    </source>
</reference>